<dbReference type="AlphaFoldDB" id="A0A4Q2DB67"/>
<dbReference type="EMBL" id="SDEE01000390">
    <property type="protein sequence ID" value="RXW16900.1"/>
    <property type="molecule type" value="Genomic_DNA"/>
</dbReference>
<proteinExistence type="predicted"/>
<evidence type="ECO:0000313" key="1">
    <source>
        <dbReference type="EMBL" id="RXW16900.1"/>
    </source>
</evidence>
<dbReference type="Proteomes" id="UP000290288">
    <property type="component" value="Unassembled WGS sequence"/>
</dbReference>
<evidence type="ECO:0000313" key="2">
    <source>
        <dbReference type="Proteomes" id="UP000290288"/>
    </source>
</evidence>
<name>A0A4Q2DB67_9AGAR</name>
<protein>
    <submittedName>
        <fullName evidence="1">Uncharacterized protein</fullName>
    </submittedName>
</protein>
<comment type="caution">
    <text evidence="1">The sequence shown here is derived from an EMBL/GenBank/DDBJ whole genome shotgun (WGS) entry which is preliminary data.</text>
</comment>
<keyword evidence="2" id="KW-1185">Reference proteome</keyword>
<organism evidence="1 2">
    <name type="scientific">Candolleomyces aberdarensis</name>
    <dbReference type="NCBI Taxonomy" id="2316362"/>
    <lineage>
        <taxon>Eukaryota</taxon>
        <taxon>Fungi</taxon>
        <taxon>Dikarya</taxon>
        <taxon>Basidiomycota</taxon>
        <taxon>Agaricomycotina</taxon>
        <taxon>Agaricomycetes</taxon>
        <taxon>Agaricomycetidae</taxon>
        <taxon>Agaricales</taxon>
        <taxon>Agaricineae</taxon>
        <taxon>Psathyrellaceae</taxon>
        <taxon>Candolleomyces</taxon>
    </lineage>
</organism>
<accession>A0A4Q2DB67</accession>
<dbReference type="STRING" id="2316362.A0A4Q2DB67"/>
<sequence>MLPPELLCLIFESYLEPSSSSTVDGGVAPEVDPYATHGFFSVSREYIRTPVPLTHVCRSWRHAAIGHRRLWSTIAFALANGRDEDDDEDEEYAQGDEDFELFARGKIQLLRLFLRRARDTPLSISFNASVTTSTSSWSFNRDFGLVHEALKLICRYSRTWKDLRVELDQGWAVEMFLELLVRSPAVVGGGFDKLSSLHLELAVDDGEEELERILATPGLGPEATQMLALRVMHSQLTVKDIYRVLLRRAPNLTDISLDDNFFLCVEASEYDACPSYQSRCPLDDIHPDDEFVPWTQVKNLSIQSDSISTRKVLDICSRTSNLEMLKSLDLTLLSEPEQLFAPLALGPQLESVRVNVYATQSRAHLLGYGPQRRSSLKEILEPVDRMLAAASSSSSQRKVDVHCSVKESCVDLDGSELDAATRASPASVDAKWMEENGLNALVGCGGRRVEVYKY</sequence>
<dbReference type="OrthoDB" id="2899362at2759"/>
<reference evidence="1 2" key="1">
    <citation type="submission" date="2019-01" db="EMBL/GenBank/DDBJ databases">
        <title>Draft genome sequence of Psathyrella aberdarensis IHI B618.</title>
        <authorList>
            <person name="Buettner E."/>
            <person name="Kellner H."/>
        </authorList>
    </citation>
    <scope>NUCLEOTIDE SEQUENCE [LARGE SCALE GENOMIC DNA]</scope>
    <source>
        <strain evidence="1 2">IHI B618</strain>
    </source>
</reference>
<gene>
    <name evidence="1" type="ORF">EST38_g8953</name>
</gene>